<dbReference type="Gene3D" id="2.60.120.330">
    <property type="entry name" value="B-lactam Antibiotic, Isopenicillin N Synthase, Chain"/>
    <property type="match status" value="1"/>
</dbReference>
<dbReference type="Proteomes" id="UP000237105">
    <property type="component" value="Unassembled WGS sequence"/>
</dbReference>
<dbReference type="PANTHER" id="PTHR47990">
    <property type="entry name" value="2-OXOGLUTARATE (2OG) AND FE(II)-DEPENDENT OXYGENASE SUPERFAMILY PROTEIN-RELATED"/>
    <property type="match status" value="1"/>
</dbReference>
<reference evidence="3" key="1">
    <citation type="submission" date="2016-06" db="EMBL/GenBank/DDBJ databases">
        <title>Parallel loss of symbiosis genes in relatives of nitrogen-fixing non-legume Parasponia.</title>
        <authorList>
            <person name="Van Velzen R."/>
            <person name="Holmer R."/>
            <person name="Bu F."/>
            <person name="Rutten L."/>
            <person name="Van Zeijl A."/>
            <person name="Liu W."/>
            <person name="Santuari L."/>
            <person name="Cao Q."/>
            <person name="Sharma T."/>
            <person name="Shen D."/>
            <person name="Roswanjaya Y."/>
            <person name="Wardhani T."/>
            <person name="Kalhor M.S."/>
            <person name="Jansen J."/>
            <person name="Van den Hoogen J."/>
            <person name="Gungor B."/>
            <person name="Hartog M."/>
            <person name="Hontelez J."/>
            <person name="Verver J."/>
            <person name="Yang W.-C."/>
            <person name="Schijlen E."/>
            <person name="Repin R."/>
            <person name="Schilthuizen M."/>
            <person name="Schranz E."/>
            <person name="Heidstra R."/>
            <person name="Miyata K."/>
            <person name="Fedorova E."/>
            <person name="Kohlen W."/>
            <person name="Bisseling T."/>
            <person name="Smit S."/>
            <person name="Geurts R."/>
        </authorList>
    </citation>
    <scope>NUCLEOTIDE SEQUENCE [LARGE SCALE GENOMIC DNA]</scope>
    <source>
        <strain evidence="3">cv. WU1-14</strain>
    </source>
</reference>
<dbReference type="EMBL" id="JXTB01000307">
    <property type="protein sequence ID" value="PON46691.1"/>
    <property type="molecule type" value="Genomic_DNA"/>
</dbReference>
<dbReference type="InterPro" id="IPR044861">
    <property type="entry name" value="IPNS-like_FE2OG_OXY"/>
</dbReference>
<name>A0A2P5BD46_PARAD</name>
<dbReference type="OrthoDB" id="1137658at2759"/>
<keyword evidence="2" id="KW-0560">Oxidoreductase</keyword>
<dbReference type="AlphaFoldDB" id="A0A2P5BD46"/>
<keyword evidence="2" id="KW-0223">Dioxygenase</keyword>
<proteinExistence type="predicted"/>
<comment type="caution">
    <text evidence="2">The sequence shown here is derived from an EMBL/GenBank/DDBJ whole genome shotgun (WGS) entry which is preliminary data.</text>
</comment>
<keyword evidence="3" id="KW-1185">Reference proteome</keyword>
<organism evidence="2 3">
    <name type="scientific">Parasponia andersonii</name>
    <name type="common">Sponia andersonii</name>
    <dbReference type="NCBI Taxonomy" id="3476"/>
    <lineage>
        <taxon>Eukaryota</taxon>
        <taxon>Viridiplantae</taxon>
        <taxon>Streptophyta</taxon>
        <taxon>Embryophyta</taxon>
        <taxon>Tracheophyta</taxon>
        <taxon>Spermatophyta</taxon>
        <taxon>Magnoliopsida</taxon>
        <taxon>eudicotyledons</taxon>
        <taxon>Gunneridae</taxon>
        <taxon>Pentapetalae</taxon>
        <taxon>rosids</taxon>
        <taxon>fabids</taxon>
        <taxon>Rosales</taxon>
        <taxon>Cannabaceae</taxon>
        <taxon>Parasponia</taxon>
    </lineage>
</organism>
<accession>A0A2P5BD46</accession>
<dbReference type="Pfam" id="PF03171">
    <property type="entry name" value="2OG-FeII_Oxy"/>
    <property type="match status" value="1"/>
</dbReference>
<evidence type="ECO:0000313" key="3">
    <source>
        <dbReference type="Proteomes" id="UP000237105"/>
    </source>
</evidence>
<sequence length="130" mass="14724">MALPEHADMNLTTIIHQNHVKGLEVKTQDGQWLAFDASPSSFVFMTGDAFQVWSNDRIKPCTHRVVMNGEEGAVRYSVLLSTFYNGTVNVAQELVDEQHPLRYKPLNHLQYLSSQLGQRSRVCLQSFCAL</sequence>
<evidence type="ECO:0000313" key="2">
    <source>
        <dbReference type="EMBL" id="PON46691.1"/>
    </source>
</evidence>
<evidence type="ECO:0000259" key="1">
    <source>
        <dbReference type="Pfam" id="PF03171"/>
    </source>
</evidence>
<dbReference type="SUPFAM" id="SSF51197">
    <property type="entry name" value="Clavaminate synthase-like"/>
    <property type="match status" value="1"/>
</dbReference>
<feature type="domain" description="Isopenicillin N synthase-like Fe(2+) 2OG dioxygenase" evidence="1">
    <location>
        <begin position="3"/>
        <end position="78"/>
    </location>
</feature>
<dbReference type="GO" id="GO:0051213">
    <property type="term" value="F:dioxygenase activity"/>
    <property type="evidence" value="ECO:0007669"/>
    <property type="project" value="UniProtKB-KW"/>
</dbReference>
<protein>
    <submittedName>
        <fullName evidence="2">Oxoglutarate/iron-dependent dioxygenase</fullName>
    </submittedName>
</protein>
<dbReference type="InterPro" id="IPR050231">
    <property type="entry name" value="Iron_ascorbate_oxido_reductase"/>
</dbReference>
<gene>
    <name evidence="2" type="ORF">PanWU01x14_249870</name>
</gene>
<dbReference type="InterPro" id="IPR027443">
    <property type="entry name" value="IPNS-like_sf"/>
</dbReference>